<evidence type="ECO:0000256" key="4">
    <source>
        <dbReference type="ARBA" id="ARBA00023157"/>
    </source>
</evidence>
<protein>
    <submittedName>
        <fullName evidence="7">Peritrophin-48</fullName>
    </submittedName>
</protein>
<accession>A0A226F2N1</accession>
<sequence length="228" mass="25464">TFALATIFVSDTLAQDTDFYDPEQIRRLEFEPRIGALTLTNDSCVNGNPFADPDDVTVFYQCFWIDDGAGNGFWYMQHMQCTPGGYFDPIYLTCLEIPDDPNPTTMAPEIPFRCAVEGIFPHASDCANYYKCIILSGQMVTYVMTCPLNTFFDPMTLQCKTGTCNSTPTDPSPTCTTPGIFSNPSDCAKYFRCDQVNGNWYIYMYTCPPDSYFDNTVPGCLLGNCPAN</sequence>
<evidence type="ECO:0000256" key="1">
    <source>
        <dbReference type="ARBA" id="ARBA00022669"/>
    </source>
</evidence>
<dbReference type="SUPFAM" id="SSF57625">
    <property type="entry name" value="Invertebrate chitin-binding proteins"/>
    <property type="match status" value="3"/>
</dbReference>
<gene>
    <name evidence="7" type="ORF">Fcan01_00040</name>
</gene>
<dbReference type="PANTHER" id="PTHR23301:SF0">
    <property type="entry name" value="CHITIN-BINDING TYPE-2 DOMAIN-CONTAINING PROTEIN-RELATED"/>
    <property type="match status" value="1"/>
</dbReference>
<keyword evidence="2" id="KW-0732">Signal</keyword>
<dbReference type="EMBL" id="LNIX01000001">
    <property type="protein sequence ID" value="OXA63738.1"/>
    <property type="molecule type" value="Genomic_DNA"/>
</dbReference>
<feature type="non-terminal residue" evidence="7">
    <location>
        <position position="1"/>
    </location>
</feature>
<organism evidence="7 8">
    <name type="scientific">Folsomia candida</name>
    <name type="common">Springtail</name>
    <dbReference type="NCBI Taxonomy" id="158441"/>
    <lineage>
        <taxon>Eukaryota</taxon>
        <taxon>Metazoa</taxon>
        <taxon>Ecdysozoa</taxon>
        <taxon>Arthropoda</taxon>
        <taxon>Hexapoda</taxon>
        <taxon>Collembola</taxon>
        <taxon>Entomobryomorpha</taxon>
        <taxon>Isotomoidea</taxon>
        <taxon>Isotomidae</taxon>
        <taxon>Proisotominae</taxon>
        <taxon>Folsomia</taxon>
    </lineage>
</organism>
<dbReference type="PROSITE" id="PS50940">
    <property type="entry name" value="CHIT_BIND_II"/>
    <property type="match status" value="2"/>
</dbReference>
<dbReference type="GO" id="GO:0005576">
    <property type="term" value="C:extracellular region"/>
    <property type="evidence" value="ECO:0007669"/>
    <property type="project" value="InterPro"/>
</dbReference>
<dbReference type="STRING" id="158441.A0A226F2N1"/>
<keyword evidence="4" id="KW-1015">Disulfide bond</keyword>
<proteinExistence type="predicted"/>
<keyword evidence="8" id="KW-1185">Reference proteome</keyword>
<comment type="caution">
    <text evidence="7">The sequence shown here is derived from an EMBL/GenBank/DDBJ whole genome shotgun (WGS) entry which is preliminary data.</text>
</comment>
<feature type="domain" description="Chitin-binding type-2" evidence="6">
    <location>
        <begin position="172"/>
        <end position="220"/>
    </location>
</feature>
<evidence type="ECO:0000259" key="6">
    <source>
        <dbReference type="PROSITE" id="PS50940"/>
    </source>
</evidence>
<keyword evidence="5" id="KW-0325">Glycoprotein</keyword>
<evidence type="ECO:0000256" key="3">
    <source>
        <dbReference type="ARBA" id="ARBA00022737"/>
    </source>
</evidence>
<keyword evidence="1" id="KW-0147">Chitin-binding</keyword>
<evidence type="ECO:0000313" key="7">
    <source>
        <dbReference type="EMBL" id="OXA63738.1"/>
    </source>
</evidence>
<evidence type="ECO:0000313" key="8">
    <source>
        <dbReference type="Proteomes" id="UP000198287"/>
    </source>
</evidence>
<dbReference type="Gene3D" id="2.170.140.10">
    <property type="entry name" value="Chitin binding domain"/>
    <property type="match status" value="3"/>
</dbReference>
<name>A0A226F2N1_FOLCA</name>
<dbReference type="InterPro" id="IPR036508">
    <property type="entry name" value="Chitin-bd_dom_sf"/>
</dbReference>
<dbReference type="OMA" id="FRCAVEG"/>
<dbReference type="AlphaFoldDB" id="A0A226F2N1"/>
<evidence type="ECO:0000256" key="5">
    <source>
        <dbReference type="ARBA" id="ARBA00023180"/>
    </source>
</evidence>
<dbReference type="SMART" id="SM00494">
    <property type="entry name" value="ChtBD2"/>
    <property type="match status" value="2"/>
</dbReference>
<dbReference type="OrthoDB" id="7765171at2759"/>
<dbReference type="InterPro" id="IPR051940">
    <property type="entry name" value="Chitin_bind-dev_reg"/>
</dbReference>
<dbReference type="Proteomes" id="UP000198287">
    <property type="component" value="Unassembled WGS sequence"/>
</dbReference>
<evidence type="ECO:0000256" key="2">
    <source>
        <dbReference type="ARBA" id="ARBA00022729"/>
    </source>
</evidence>
<feature type="domain" description="Chitin-binding type-2" evidence="6">
    <location>
        <begin position="111"/>
        <end position="159"/>
    </location>
</feature>
<dbReference type="Pfam" id="PF01607">
    <property type="entry name" value="CBM_14"/>
    <property type="match status" value="2"/>
</dbReference>
<dbReference type="PANTHER" id="PTHR23301">
    <property type="entry name" value="CHITIN BINDING PERITROPHIN-A"/>
    <property type="match status" value="1"/>
</dbReference>
<dbReference type="InterPro" id="IPR002557">
    <property type="entry name" value="Chitin-bd_dom"/>
</dbReference>
<reference evidence="7 8" key="1">
    <citation type="submission" date="2015-12" db="EMBL/GenBank/DDBJ databases">
        <title>The genome of Folsomia candida.</title>
        <authorList>
            <person name="Faddeeva A."/>
            <person name="Derks M.F."/>
            <person name="Anvar Y."/>
            <person name="Smit S."/>
            <person name="Van Straalen N."/>
            <person name="Roelofs D."/>
        </authorList>
    </citation>
    <scope>NUCLEOTIDE SEQUENCE [LARGE SCALE GENOMIC DNA]</scope>
    <source>
        <strain evidence="7 8">VU population</strain>
        <tissue evidence="7">Whole body</tissue>
    </source>
</reference>
<dbReference type="GO" id="GO:0008061">
    <property type="term" value="F:chitin binding"/>
    <property type="evidence" value="ECO:0007669"/>
    <property type="project" value="UniProtKB-KW"/>
</dbReference>
<keyword evidence="3" id="KW-0677">Repeat</keyword>